<evidence type="ECO:0000256" key="1">
    <source>
        <dbReference type="SAM" id="Phobius"/>
    </source>
</evidence>
<keyword evidence="1" id="KW-0812">Transmembrane</keyword>
<organism evidence="2 3">
    <name type="scientific">Neptunicoccus cionae</name>
    <dbReference type="NCBI Taxonomy" id="2035344"/>
    <lineage>
        <taxon>Bacteria</taxon>
        <taxon>Pseudomonadati</taxon>
        <taxon>Pseudomonadota</taxon>
        <taxon>Alphaproteobacteria</taxon>
        <taxon>Rhodobacterales</taxon>
        <taxon>Paracoccaceae</taxon>
        <taxon>Neptunicoccus</taxon>
    </lineage>
</organism>
<dbReference type="EMBL" id="BMKA01000002">
    <property type="protein sequence ID" value="GGA17381.1"/>
    <property type="molecule type" value="Genomic_DNA"/>
</dbReference>
<gene>
    <name evidence="2" type="ORF">GCM10011498_17480</name>
</gene>
<keyword evidence="3" id="KW-1185">Reference proteome</keyword>
<sequence length="67" mass="7219">MPPPMIRCFAACCAIVPSDEGLTPVTVININIMATILLIFVDILRKINKCGLSFGWFPGIGVANVEI</sequence>
<evidence type="ECO:0000313" key="3">
    <source>
        <dbReference type="Proteomes" id="UP000628017"/>
    </source>
</evidence>
<reference evidence="2" key="2">
    <citation type="submission" date="2020-09" db="EMBL/GenBank/DDBJ databases">
        <authorList>
            <person name="Sun Q."/>
            <person name="Zhou Y."/>
        </authorList>
    </citation>
    <scope>NUCLEOTIDE SEQUENCE</scope>
    <source>
        <strain evidence="2">CGMCC 1.15880</strain>
    </source>
</reference>
<protein>
    <submittedName>
        <fullName evidence="2">Uncharacterized protein</fullName>
    </submittedName>
</protein>
<reference evidence="2" key="1">
    <citation type="journal article" date="2014" name="Int. J. Syst. Evol. Microbiol.">
        <title>Complete genome sequence of Corynebacterium casei LMG S-19264T (=DSM 44701T), isolated from a smear-ripened cheese.</title>
        <authorList>
            <consortium name="US DOE Joint Genome Institute (JGI-PGF)"/>
            <person name="Walter F."/>
            <person name="Albersmeier A."/>
            <person name="Kalinowski J."/>
            <person name="Ruckert C."/>
        </authorList>
    </citation>
    <scope>NUCLEOTIDE SEQUENCE</scope>
    <source>
        <strain evidence="2">CGMCC 1.15880</strain>
    </source>
</reference>
<evidence type="ECO:0000313" key="2">
    <source>
        <dbReference type="EMBL" id="GGA17381.1"/>
    </source>
</evidence>
<proteinExistence type="predicted"/>
<accession>A0A916QW49</accession>
<keyword evidence="1" id="KW-1133">Transmembrane helix</keyword>
<feature type="transmembrane region" description="Helical" evidence="1">
    <location>
        <begin position="26"/>
        <end position="44"/>
    </location>
</feature>
<comment type="caution">
    <text evidence="2">The sequence shown here is derived from an EMBL/GenBank/DDBJ whole genome shotgun (WGS) entry which is preliminary data.</text>
</comment>
<keyword evidence="1" id="KW-0472">Membrane</keyword>
<name>A0A916QW49_9RHOB</name>
<dbReference type="AlphaFoldDB" id="A0A916QW49"/>
<dbReference type="Proteomes" id="UP000628017">
    <property type="component" value="Unassembled WGS sequence"/>
</dbReference>